<sequence>MTQLFQTMADLSHVRFSAYRTAMKSRRLQKALCLDLLELSIAQSVFDQHKLTHNGQLLEIPGIINCLCTVYRELQQVHPDLVNVPLCVDLCLNWLLKVYDRSVWVLSDKYKYLFAQAADAAGVCNQRQLALLLHNSIQIPHQLGEAAAFGGSNMEPSVRSCFQYVS</sequence>
<evidence type="ECO:0000313" key="8">
    <source>
        <dbReference type="Ensembl" id="ENSSRHP00000075909.1"/>
    </source>
</evidence>
<proteinExistence type="predicted"/>
<dbReference type="AlphaFoldDB" id="A0A673LJ73"/>
<keyword evidence="3" id="KW-0963">Cytoplasm</keyword>
<dbReference type="Gene3D" id="1.10.238.10">
    <property type="entry name" value="EF-hand"/>
    <property type="match status" value="2"/>
</dbReference>
<dbReference type="GO" id="GO:0099536">
    <property type="term" value="P:synaptic signaling"/>
    <property type="evidence" value="ECO:0007669"/>
    <property type="project" value="TreeGrafter"/>
</dbReference>
<evidence type="ECO:0000256" key="3">
    <source>
        <dbReference type="ARBA" id="ARBA00022490"/>
    </source>
</evidence>
<dbReference type="PANTHER" id="PTHR12268">
    <property type="entry name" value="E3 UBIQUITIN-PROTEIN LIGASE KCMF1"/>
    <property type="match status" value="1"/>
</dbReference>
<evidence type="ECO:0000256" key="2">
    <source>
        <dbReference type="ARBA" id="ARBA00004496"/>
    </source>
</evidence>
<dbReference type="SUPFAM" id="SSF47473">
    <property type="entry name" value="EF-hand"/>
    <property type="match status" value="2"/>
</dbReference>
<evidence type="ECO:0000256" key="5">
    <source>
        <dbReference type="ARBA" id="ARBA00023212"/>
    </source>
</evidence>
<dbReference type="GO" id="GO:0005737">
    <property type="term" value="C:cytoplasm"/>
    <property type="evidence" value="ECO:0007669"/>
    <property type="project" value="UniProtKB-SubCell"/>
</dbReference>
<keyword evidence="9" id="KW-1185">Reference proteome</keyword>
<dbReference type="PANTHER" id="PTHR12268:SF14">
    <property type="entry name" value="DYSTROPHIN-1"/>
    <property type="match status" value="1"/>
</dbReference>
<dbReference type="InterPro" id="IPR050774">
    <property type="entry name" value="KCMF1/Dystrophin"/>
</dbReference>
<feature type="domain" description="EF-hand" evidence="7">
    <location>
        <begin position="106"/>
        <end position="164"/>
    </location>
</feature>
<protein>
    <recommendedName>
        <fullName evidence="10">Dystrophin</fullName>
    </recommendedName>
</protein>
<evidence type="ECO:0008006" key="10">
    <source>
        <dbReference type="Google" id="ProtNLM"/>
    </source>
</evidence>
<evidence type="ECO:0000256" key="1">
    <source>
        <dbReference type="ARBA" id="ARBA00004278"/>
    </source>
</evidence>
<dbReference type="InterPro" id="IPR015153">
    <property type="entry name" value="EF-hand_dom_typ1"/>
</dbReference>
<dbReference type="GO" id="GO:0005886">
    <property type="term" value="C:plasma membrane"/>
    <property type="evidence" value="ECO:0007669"/>
    <property type="project" value="TreeGrafter"/>
</dbReference>
<dbReference type="Pfam" id="PF09069">
    <property type="entry name" value="EF-hand_3"/>
    <property type="match status" value="1"/>
</dbReference>
<dbReference type="Proteomes" id="UP000472270">
    <property type="component" value="Unassembled WGS sequence"/>
</dbReference>
<evidence type="ECO:0000313" key="9">
    <source>
        <dbReference type="Proteomes" id="UP000472270"/>
    </source>
</evidence>
<feature type="domain" description="EF-hand" evidence="6">
    <location>
        <begin position="2"/>
        <end position="102"/>
    </location>
</feature>
<dbReference type="Ensembl" id="ENSSRHT00000077976.1">
    <property type="protein sequence ID" value="ENSSRHP00000075909.1"/>
    <property type="gene ID" value="ENSSRHG00000037695.1"/>
</dbReference>
<evidence type="ECO:0000259" key="7">
    <source>
        <dbReference type="Pfam" id="PF09069"/>
    </source>
</evidence>
<reference evidence="8" key="1">
    <citation type="submission" date="2025-08" db="UniProtKB">
        <authorList>
            <consortium name="Ensembl"/>
        </authorList>
    </citation>
    <scope>IDENTIFICATION</scope>
</reference>
<comment type="subcellular location">
    <subcellularLocation>
        <location evidence="1">Cell membrane</location>
        <location evidence="1">Sarcolemma</location>
        <topology evidence="1">Peripheral membrane protein</topology>
        <orientation evidence="1">Cytoplasmic side</orientation>
    </subcellularLocation>
    <subcellularLocation>
        <location evidence="2">Cytoplasm</location>
    </subcellularLocation>
</comment>
<dbReference type="Pfam" id="PF09068">
    <property type="entry name" value="EF-hand_2"/>
    <property type="match status" value="1"/>
</dbReference>
<keyword evidence="5" id="KW-0206">Cytoskeleton</keyword>
<dbReference type="InterPro" id="IPR011992">
    <property type="entry name" value="EF-hand-dom_pair"/>
</dbReference>
<dbReference type="GO" id="GO:0045202">
    <property type="term" value="C:synapse"/>
    <property type="evidence" value="ECO:0007669"/>
    <property type="project" value="GOC"/>
</dbReference>
<accession>A0A673LJ73</accession>
<dbReference type="InterPro" id="IPR015154">
    <property type="entry name" value="EF-hand_dom_typ2"/>
</dbReference>
<organism evidence="8 9">
    <name type="scientific">Sinocyclocheilus rhinocerous</name>
    <dbReference type="NCBI Taxonomy" id="307959"/>
    <lineage>
        <taxon>Eukaryota</taxon>
        <taxon>Metazoa</taxon>
        <taxon>Chordata</taxon>
        <taxon>Craniata</taxon>
        <taxon>Vertebrata</taxon>
        <taxon>Euteleostomi</taxon>
        <taxon>Actinopterygii</taxon>
        <taxon>Neopterygii</taxon>
        <taxon>Teleostei</taxon>
        <taxon>Ostariophysi</taxon>
        <taxon>Cypriniformes</taxon>
        <taxon>Cyprinidae</taxon>
        <taxon>Cyprininae</taxon>
        <taxon>Sinocyclocheilus</taxon>
    </lineage>
</organism>
<evidence type="ECO:0000259" key="6">
    <source>
        <dbReference type="Pfam" id="PF09068"/>
    </source>
</evidence>
<keyword evidence="4" id="KW-0106">Calcium</keyword>
<evidence type="ECO:0000256" key="4">
    <source>
        <dbReference type="ARBA" id="ARBA00022837"/>
    </source>
</evidence>
<name>A0A673LJ73_9TELE</name>
<reference evidence="8" key="2">
    <citation type="submission" date="2025-09" db="UniProtKB">
        <authorList>
            <consortium name="Ensembl"/>
        </authorList>
    </citation>
    <scope>IDENTIFICATION</scope>
</reference>